<keyword evidence="5" id="KW-1185">Reference proteome</keyword>
<keyword evidence="1" id="KW-0378">Hydrolase</keyword>
<evidence type="ECO:0000256" key="2">
    <source>
        <dbReference type="SAM" id="MobiDB-lite"/>
    </source>
</evidence>
<evidence type="ECO:0000313" key="4">
    <source>
        <dbReference type="EMBL" id="GAA4878004.1"/>
    </source>
</evidence>
<dbReference type="RefSeq" id="WP_274231923.1">
    <property type="nucleotide sequence ID" value="NZ_BAABHQ010000007.1"/>
</dbReference>
<dbReference type="InterPro" id="IPR036457">
    <property type="entry name" value="PPM-type-like_dom_sf"/>
</dbReference>
<sequence>MEGRHGAPTREAAEAAAARAPATTPAPGLAAPPPDGGPGLLDGLEEGVVVCDRAGVVRAANPAARALLPALRVGEVVDVARCEVLARAVHDRDAPASFETVVVHPEGERHLRGRRGPVLGPAPPPPPEPRDGDTTWYLRDVTGEHARTDTLLAAQERAAFLAEAGRALHGVLHLDRTARRVVALAVPRLAAGVTLVVRHDDTLTWACAELGGGRPRLGHAEATDLARVPRLAAALTGEGAGTGDPFLAGDLATLTGLEAPAGGVRALAVPTTGVVDALVVLAGPRSAGPDTGDALAVAEEDVLTSYVARAGAALAAAALHEEQAHLGAVLQESLAASRLPATPGIAWGAAYRPARETMRVGGDFYEVVDGSERSAFLLGDVCGKGIEAAVLSGRVRQSWHALRLLEDRPGRLLPLLNTALLDAVATRAESPRFATMVLGDARPLGDGTVVLRLATGGHPPPLVLRASGEVEAVPVSGMLVGGLREARFGEAEVLLGPGDTCLLYSDGVVEARGAGDFFGEERLAETLPRCAGTPAAVLCEHLEQTVVSWLDGHDHDDIAMLAVQAPPHAAGVPPKE</sequence>
<dbReference type="PROSITE" id="PS50042">
    <property type="entry name" value="CNMP_BINDING_3"/>
    <property type="match status" value="1"/>
</dbReference>
<dbReference type="EMBL" id="BAABHQ010000007">
    <property type="protein sequence ID" value="GAA4878004.1"/>
    <property type="molecule type" value="Genomic_DNA"/>
</dbReference>
<feature type="region of interest" description="Disordered" evidence="2">
    <location>
        <begin position="107"/>
        <end position="132"/>
    </location>
</feature>
<dbReference type="InterPro" id="IPR000595">
    <property type="entry name" value="cNMP-bd_dom"/>
</dbReference>
<name>A0ABP9EFM3_9PSEU</name>
<feature type="region of interest" description="Disordered" evidence="2">
    <location>
        <begin position="1"/>
        <end position="41"/>
    </location>
</feature>
<dbReference type="InterPro" id="IPR052016">
    <property type="entry name" value="Bact_Sigma-Reg"/>
</dbReference>
<protein>
    <submittedName>
        <fullName evidence="4">PP2C family protein-serine/threonine phosphatase</fullName>
    </submittedName>
</protein>
<evidence type="ECO:0000313" key="5">
    <source>
        <dbReference type="Proteomes" id="UP001500457"/>
    </source>
</evidence>
<dbReference type="Gene3D" id="3.60.40.10">
    <property type="entry name" value="PPM-type phosphatase domain"/>
    <property type="match status" value="1"/>
</dbReference>
<gene>
    <name evidence="4" type="ORF">GCM10023203_30600</name>
</gene>
<organism evidence="4 5">
    <name type="scientific">Actinomycetospora straminea</name>
    <dbReference type="NCBI Taxonomy" id="663607"/>
    <lineage>
        <taxon>Bacteria</taxon>
        <taxon>Bacillati</taxon>
        <taxon>Actinomycetota</taxon>
        <taxon>Actinomycetes</taxon>
        <taxon>Pseudonocardiales</taxon>
        <taxon>Pseudonocardiaceae</taxon>
        <taxon>Actinomycetospora</taxon>
    </lineage>
</organism>
<proteinExistence type="predicted"/>
<dbReference type="Proteomes" id="UP001500457">
    <property type="component" value="Unassembled WGS sequence"/>
</dbReference>
<evidence type="ECO:0000259" key="3">
    <source>
        <dbReference type="PROSITE" id="PS50042"/>
    </source>
</evidence>
<feature type="domain" description="Cyclic nucleotide-binding" evidence="3">
    <location>
        <begin position="489"/>
        <end position="531"/>
    </location>
</feature>
<comment type="caution">
    <text evidence="4">The sequence shown here is derived from an EMBL/GenBank/DDBJ whole genome shotgun (WGS) entry which is preliminary data.</text>
</comment>
<dbReference type="InterPro" id="IPR001932">
    <property type="entry name" value="PPM-type_phosphatase-like_dom"/>
</dbReference>
<dbReference type="PANTHER" id="PTHR43156:SF2">
    <property type="entry name" value="STAGE II SPORULATION PROTEIN E"/>
    <property type="match status" value="1"/>
</dbReference>
<dbReference type="Pfam" id="PF07228">
    <property type="entry name" value="SpoIIE"/>
    <property type="match status" value="1"/>
</dbReference>
<feature type="compositionally biased region" description="Low complexity" evidence="2">
    <location>
        <begin position="14"/>
        <end position="29"/>
    </location>
</feature>
<dbReference type="SMART" id="SM00331">
    <property type="entry name" value="PP2C_SIG"/>
    <property type="match status" value="1"/>
</dbReference>
<reference evidence="5" key="1">
    <citation type="journal article" date="2019" name="Int. J. Syst. Evol. Microbiol.">
        <title>The Global Catalogue of Microorganisms (GCM) 10K type strain sequencing project: providing services to taxonomists for standard genome sequencing and annotation.</title>
        <authorList>
            <consortium name="The Broad Institute Genomics Platform"/>
            <consortium name="The Broad Institute Genome Sequencing Center for Infectious Disease"/>
            <person name="Wu L."/>
            <person name="Ma J."/>
        </authorList>
    </citation>
    <scope>NUCLEOTIDE SEQUENCE [LARGE SCALE GENOMIC DNA]</scope>
    <source>
        <strain evidence="5">JCM 17983</strain>
    </source>
</reference>
<evidence type="ECO:0000256" key="1">
    <source>
        <dbReference type="ARBA" id="ARBA00022801"/>
    </source>
</evidence>
<dbReference type="PANTHER" id="PTHR43156">
    <property type="entry name" value="STAGE II SPORULATION PROTEIN E-RELATED"/>
    <property type="match status" value="1"/>
</dbReference>
<accession>A0ABP9EFM3</accession>